<proteinExistence type="inferred from homology"/>
<evidence type="ECO:0000313" key="6">
    <source>
        <dbReference type="EMBL" id="KAK4651916.1"/>
    </source>
</evidence>
<dbReference type="PANTHER" id="PTHR16932:SF18">
    <property type="entry name" value="INTERFERON, ALPHA-INDUCIBLE PROTEIN 27-LIKE 2"/>
    <property type="match status" value="1"/>
</dbReference>
<keyword evidence="4" id="KW-1133">Transmembrane helix</keyword>
<dbReference type="EMBL" id="JAFFHA010000008">
    <property type="protein sequence ID" value="KAK4651916.1"/>
    <property type="molecule type" value="Genomic_DNA"/>
</dbReference>
<gene>
    <name evidence="6" type="ORF">QC762_606745</name>
</gene>
<evidence type="ECO:0000256" key="2">
    <source>
        <dbReference type="ARBA" id="ARBA00007262"/>
    </source>
</evidence>
<dbReference type="InterPro" id="IPR009311">
    <property type="entry name" value="IFI6/IFI27-like"/>
</dbReference>
<evidence type="ECO:0000256" key="1">
    <source>
        <dbReference type="ARBA" id="ARBA00004141"/>
    </source>
</evidence>
<dbReference type="GeneID" id="87912268"/>
<dbReference type="InterPro" id="IPR038213">
    <property type="entry name" value="IFI6/IFI27-like_sf"/>
</dbReference>
<comment type="similarity">
    <text evidence="2">Belongs to the IFI6/IFI27 family.</text>
</comment>
<reference evidence="6 7" key="1">
    <citation type="journal article" date="2023" name="bioRxiv">
        <title>High-quality genome assemblies of four members of thePodospora anserinaspecies complex.</title>
        <authorList>
            <person name="Ament-Velasquez S.L."/>
            <person name="Vogan A.A."/>
            <person name="Wallerman O."/>
            <person name="Hartmann F."/>
            <person name="Gautier V."/>
            <person name="Silar P."/>
            <person name="Giraud T."/>
            <person name="Johannesson H."/>
        </authorList>
    </citation>
    <scope>NUCLEOTIDE SEQUENCE [LARGE SCALE GENOMIC DNA]</scope>
    <source>
        <strain evidence="6 7">CBS 415.72m</strain>
    </source>
</reference>
<sequence>MKGIRLLLDTCVVCSFLFKNVPKYQSSSHHNTEASSIRPLVFSTRRLYTSRMAALVKNAAGMVARNPGTAAVAGVVTVGAVALAAPLAIAAPVLAAVGFTAEGVAATSIAAGIQAGIGNVVGGSVFAICQSAAAGGAGAAAVATGTQVVGGVAAAGAALGKFLWGRGRERE</sequence>
<dbReference type="RefSeq" id="XP_062740891.1">
    <property type="nucleotide sequence ID" value="XM_062892361.1"/>
</dbReference>
<organism evidence="6 7">
    <name type="scientific">Podospora pseudocomata</name>
    <dbReference type="NCBI Taxonomy" id="2093779"/>
    <lineage>
        <taxon>Eukaryota</taxon>
        <taxon>Fungi</taxon>
        <taxon>Dikarya</taxon>
        <taxon>Ascomycota</taxon>
        <taxon>Pezizomycotina</taxon>
        <taxon>Sordariomycetes</taxon>
        <taxon>Sordariomycetidae</taxon>
        <taxon>Sordariales</taxon>
        <taxon>Podosporaceae</taxon>
        <taxon>Podospora</taxon>
    </lineage>
</organism>
<dbReference type="PANTHER" id="PTHR16932">
    <property type="entry name" value="INTERFERON ALPHA-INDUCIBLE PROTEIN 27"/>
    <property type="match status" value="1"/>
</dbReference>
<comment type="subcellular location">
    <subcellularLocation>
        <location evidence="1">Membrane</location>
        <topology evidence="1">Multi-pass membrane protein</topology>
    </subcellularLocation>
</comment>
<keyword evidence="3" id="KW-0812">Transmembrane</keyword>
<evidence type="ECO:0000313" key="7">
    <source>
        <dbReference type="Proteomes" id="UP001323405"/>
    </source>
</evidence>
<accession>A0ABR0G858</accession>
<evidence type="ECO:0000256" key="3">
    <source>
        <dbReference type="ARBA" id="ARBA00022692"/>
    </source>
</evidence>
<keyword evidence="7" id="KW-1185">Reference proteome</keyword>
<comment type="caution">
    <text evidence="6">The sequence shown here is derived from an EMBL/GenBank/DDBJ whole genome shotgun (WGS) entry which is preliminary data.</text>
</comment>
<keyword evidence="5" id="KW-0472">Membrane</keyword>
<evidence type="ECO:0000256" key="5">
    <source>
        <dbReference type="ARBA" id="ARBA00023136"/>
    </source>
</evidence>
<name>A0ABR0G858_9PEZI</name>
<evidence type="ECO:0000256" key="4">
    <source>
        <dbReference type="ARBA" id="ARBA00022989"/>
    </source>
</evidence>
<dbReference type="Gene3D" id="6.10.110.10">
    <property type="match status" value="1"/>
</dbReference>
<protein>
    <submittedName>
        <fullName evidence="6">Uncharacterized protein</fullName>
    </submittedName>
</protein>
<dbReference type="Proteomes" id="UP001323405">
    <property type="component" value="Unassembled WGS sequence"/>
</dbReference>